<comment type="caution">
    <text evidence="1">The sequence shown here is derived from an EMBL/GenBank/DDBJ whole genome shotgun (WGS) entry which is preliminary data.</text>
</comment>
<dbReference type="AlphaFoldDB" id="A0AB94IQT3"/>
<evidence type="ECO:0000313" key="1">
    <source>
        <dbReference type="EMBL" id="ETI69445.1"/>
    </source>
</evidence>
<gene>
    <name evidence="1" type="ORF">BAVI_07701</name>
</gene>
<protein>
    <submittedName>
        <fullName evidence="1">Uncharacterized protein</fullName>
    </submittedName>
</protein>
<dbReference type="EMBL" id="ALAN01000054">
    <property type="protein sequence ID" value="ETI69445.1"/>
    <property type="molecule type" value="Genomic_DNA"/>
</dbReference>
<reference evidence="1 2" key="1">
    <citation type="journal article" date="2014" name="Environ. Microbiol.">
        <title>The nitrate-ammonifying and nosZ-carrying bacterium Bacillus vireti is a potent source and sink for nitric and nitrous oxide under high nitrate conditions.</title>
        <authorList>
            <person name="Mania D."/>
            <person name="Heylen K."/>
            <person name="van Spanning R.J."/>
            <person name="Frostegard A."/>
        </authorList>
    </citation>
    <scope>NUCLEOTIDE SEQUENCE [LARGE SCALE GENOMIC DNA]</scope>
    <source>
        <strain evidence="1 2">LMG 21834</strain>
    </source>
</reference>
<name>A0AB94IQT3_9BACI</name>
<organism evidence="1 2">
    <name type="scientific">Neobacillus vireti LMG 21834</name>
    <dbReference type="NCBI Taxonomy" id="1131730"/>
    <lineage>
        <taxon>Bacteria</taxon>
        <taxon>Bacillati</taxon>
        <taxon>Bacillota</taxon>
        <taxon>Bacilli</taxon>
        <taxon>Bacillales</taxon>
        <taxon>Bacillaceae</taxon>
        <taxon>Neobacillus</taxon>
    </lineage>
</organism>
<evidence type="ECO:0000313" key="2">
    <source>
        <dbReference type="Proteomes" id="UP000018877"/>
    </source>
</evidence>
<dbReference type="InterPro" id="IPR031709">
    <property type="entry name" value="PutAbiC"/>
</dbReference>
<sequence>MRFNYRIVKFIVANIANDENEQKKIKEETGRETIIGDRRFYFGMLRAQWSNVEFELILVNSLYSENHKFKELILKYDVLDMEVTDNPTPEIFKLKDSMDKFVAYRELIEIKK</sequence>
<accession>A0AB94IQT3</accession>
<dbReference type="Pfam" id="PF16872">
    <property type="entry name" value="putAbiC"/>
    <property type="match status" value="1"/>
</dbReference>
<keyword evidence="2" id="KW-1185">Reference proteome</keyword>
<proteinExistence type="predicted"/>
<dbReference type="Proteomes" id="UP000018877">
    <property type="component" value="Unassembled WGS sequence"/>
</dbReference>